<organism evidence="1">
    <name type="scientific">Arundo donax</name>
    <name type="common">Giant reed</name>
    <name type="synonym">Donax arundinaceus</name>
    <dbReference type="NCBI Taxonomy" id="35708"/>
    <lineage>
        <taxon>Eukaryota</taxon>
        <taxon>Viridiplantae</taxon>
        <taxon>Streptophyta</taxon>
        <taxon>Embryophyta</taxon>
        <taxon>Tracheophyta</taxon>
        <taxon>Spermatophyta</taxon>
        <taxon>Magnoliopsida</taxon>
        <taxon>Liliopsida</taxon>
        <taxon>Poales</taxon>
        <taxon>Poaceae</taxon>
        <taxon>PACMAD clade</taxon>
        <taxon>Arundinoideae</taxon>
        <taxon>Arundineae</taxon>
        <taxon>Arundo</taxon>
    </lineage>
</organism>
<sequence length="42" mass="5105">MAPIPLSGERYSLRTKPKQYFIRIVQTRSCTKFRQKEQELYI</sequence>
<reference evidence="1" key="2">
    <citation type="journal article" date="2015" name="Data Brief">
        <title>Shoot transcriptome of the giant reed, Arundo donax.</title>
        <authorList>
            <person name="Barrero R.A."/>
            <person name="Guerrero F.D."/>
            <person name="Moolhuijzen P."/>
            <person name="Goolsby J.A."/>
            <person name="Tidwell J."/>
            <person name="Bellgard S.E."/>
            <person name="Bellgard M.I."/>
        </authorList>
    </citation>
    <scope>NUCLEOTIDE SEQUENCE</scope>
    <source>
        <tissue evidence="1">Shoot tissue taken approximately 20 cm above the soil surface</tissue>
    </source>
</reference>
<dbReference type="EMBL" id="GBRH01171901">
    <property type="protein sequence ID" value="JAE25995.1"/>
    <property type="molecule type" value="Transcribed_RNA"/>
</dbReference>
<reference evidence="1" key="1">
    <citation type="submission" date="2014-09" db="EMBL/GenBank/DDBJ databases">
        <authorList>
            <person name="Magalhaes I.L.F."/>
            <person name="Oliveira U."/>
            <person name="Santos F.R."/>
            <person name="Vidigal T.H.D.A."/>
            <person name="Brescovit A.D."/>
            <person name="Santos A.J."/>
        </authorList>
    </citation>
    <scope>NUCLEOTIDE SEQUENCE</scope>
    <source>
        <tissue evidence="1">Shoot tissue taken approximately 20 cm above the soil surface</tissue>
    </source>
</reference>
<evidence type="ECO:0000313" key="1">
    <source>
        <dbReference type="EMBL" id="JAE25995.1"/>
    </source>
</evidence>
<name>A0A0A9GLK5_ARUDO</name>
<accession>A0A0A9GLK5</accession>
<dbReference type="AlphaFoldDB" id="A0A0A9GLK5"/>
<protein>
    <submittedName>
        <fullName evidence="1">Uncharacterized protein</fullName>
    </submittedName>
</protein>
<proteinExistence type="predicted"/>